<dbReference type="InterPro" id="IPR022998">
    <property type="entry name" value="ThiamineP_synth_TenI"/>
</dbReference>
<evidence type="ECO:0000256" key="4">
    <source>
        <dbReference type="ARBA" id="ARBA00022842"/>
    </source>
</evidence>
<evidence type="ECO:0000256" key="3">
    <source>
        <dbReference type="ARBA" id="ARBA00022723"/>
    </source>
</evidence>
<dbReference type="AlphaFoldDB" id="B7R8X6"/>
<evidence type="ECO:0000256" key="11">
    <source>
        <dbReference type="RuleBase" id="RU004253"/>
    </source>
</evidence>
<dbReference type="EC" id="2.5.1.3" evidence="9"/>
<evidence type="ECO:0000259" key="12">
    <source>
        <dbReference type="Pfam" id="PF02581"/>
    </source>
</evidence>
<evidence type="ECO:0000256" key="8">
    <source>
        <dbReference type="ARBA" id="ARBA00047883"/>
    </source>
</evidence>
<dbReference type="Pfam" id="PF02581">
    <property type="entry name" value="TMP-TENI"/>
    <property type="match status" value="1"/>
</dbReference>
<evidence type="ECO:0000256" key="6">
    <source>
        <dbReference type="ARBA" id="ARBA00047334"/>
    </source>
</evidence>
<comment type="pathway">
    <text evidence="1 9 11">Cofactor biosynthesis; thiamine diphosphate biosynthesis; thiamine phosphate from 4-amino-2-methyl-5-diphosphomethylpyrimidine and 4-methyl-5-(2-phosphoethyl)-thiazole: step 1/1.</text>
</comment>
<dbReference type="InterPro" id="IPR036206">
    <property type="entry name" value="ThiamineP_synth_sf"/>
</dbReference>
<reference evidence="13 14" key="1">
    <citation type="submission" date="2008-07" db="EMBL/GenBank/DDBJ databases">
        <authorList>
            <person name="Gonzalez J."/>
            <person name="Sokolova T."/>
            <person name="Ferriera S."/>
            <person name="Johnson J."/>
            <person name="Kravitz S."/>
            <person name="Beeson K."/>
            <person name="Sutton G."/>
            <person name="Rogers Y.-H."/>
            <person name="Friedman R."/>
            <person name="Frazier M."/>
            <person name="Venter J.C."/>
        </authorList>
    </citation>
    <scope>NUCLEOTIDE SEQUENCE [LARGE SCALE GENOMIC DNA]</scope>
    <source>
        <strain evidence="13 14">DSM 12653</strain>
    </source>
</reference>
<dbReference type="InterPro" id="IPR034291">
    <property type="entry name" value="TMP_synthase"/>
</dbReference>
<dbReference type="SUPFAM" id="SSF51391">
    <property type="entry name" value="Thiamin phosphate synthase"/>
    <property type="match status" value="1"/>
</dbReference>
<keyword evidence="5 9" id="KW-0784">Thiamine biosynthesis</keyword>
<keyword evidence="4 9" id="KW-0460">Magnesium</keyword>
<evidence type="ECO:0000256" key="1">
    <source>
        <dbReference type="ARBA" id="ARBA00005165"/>
    </source>
</evidence>
<dbReference type="GO" id="GO:0005737">
    <property type="term" value="C:cytoplasm"/>
    <property type="evidence" value="ECO:0007669"/>
    <property type="project" value="TreeGrafter"/>
</dbReference>
<reference evidence="14" key="3">
    <citation type="submission" date="2015-02" db="EMBL/GenBank/DDBJ databases">
        <title>Genome analysis of three genomes within the thermophilic hydrogenogenic bacterial species Caldanaerobacter subterraneus.</title>
        <authorList>
            <person name="Sant'Anna F.H."/>
            <person name="Lebedinsky A."/>
            <person name="Sokolova T."/>
            <person name="Robb F.T."/>
            <person name="Gonzalez J.M."/>
        </authorList>
    </citation>
    <scope>NUCLEOTIDE SEQUENCE [LARGE SCALE GENOMIC DNA]</scope>
    <source>
        <strain evidence="14">DSM 12653</strain>
    </source>
</reference>
<dbReference type="HAMAP" id="MF_00097">
    <property type="entry name" value="TMP_synthase"/>
    <property type="match status" value="1"/>
</dbReference>
<comment type="function">
    <text evidence="9">Condenses 4-methyl-5-(beta-hydroxyethyl)thiazole monophosphate (THZ-P) and 2-methyl-4-amino-5-hydroxymethyl pyrimidine pyrophosphate (HMP-PP) to form thiamine monophosphate (TMP).</text>
</comment>
<proteinExistence type="inferred from homology"/>
<dbReference type="PANTHER" id="PTHR20857">
    <property type="entry name" value="THIAMINE-PHOSPHATE PYROPHOSPHORYLASE"/>
    <property type="match status" value="1"/>
</dbReference>
<name>B7R8X6_9THEO</name>
<evidence type="ECO:0000256" key="10">
    <source>
        <dbReference type="RuleBase" id="RU003826"/>
    </source>
</evidence>
<comment type="caution">
    <text evidence="13">The sequence shown here is derived from an EMBL/GenBank/DDBJ whole genome shotgun (WGS) entry which is preliminary data.</text>
</comment>
<evidence type="ECO:0000256" key="5">
    <source>
        <dbReference type="ARBA" id="ARBA00022977"/>
    </source>
</evidence>
<keyword evidence="3 9" id="KW-0479">Metal-binding</keyword>
<feature type="binding site" evidence="9">
    <location>
        <position position="116"/>
    </location>
    <ligand>
        <name>4-amino-2-methyl-5-(diphosphooxymethyl)pyrimidine</name>
        <dbReference type="ChEBI" id="CHEBI:57841"/>
    </ligand>
</feature>
<dbReference type="CDD" id="cd00564">
    <property type="entry name" value="TMP_TenI"/>
    <property type="match status" value="1"/>
</dbReference>
<feature type="binding site" evidence="9">
    <location>
        <position position="78"/>
    </location>
    <ligand>
        <name>Mg(2+)</name>
        <dbReference type="ChEBI" id="CHEBI:18420"/>
    </ligand>
</feature>
<dbReference type="GO" id="GO:0009229">
    <property type="term" value="P:thiamine diphosphate biosynthetic process"/>
    <property type="evidence" value="ECO:0007669"/>
    <property type="project" value="UniProtKB-UniRule"/>
</dbReference>
<dbReference type="NCBIfam" id="TIGR00693">
    <property type="entry name" value="thiE"/>
    <property type="match status" value="1"/>
</dbReference>
<feature type="binding site" evidence="9">
    <location>
        <position position="172"/>
    </location>
    <ligand>
        <name>2-[(2R,5Z)-2-carboxy-4-methylthiazol-5(2H)-ylidene]ethyl phosphate</name>
        <dbReference type="ChEBI" id="CHEBI:62899"/>
    </ligand>
</feature>
<feature type="binding site" evidence="9">
    <location>
        <begin position="45"/>
        <end position="49"/>
    </location>
    <ligand>
        <name>4-amino-2-methyl-5-(diphosphooxymethyl)pyrimidine</name>
        <dbReference type="ChEBI" id="CHEBI:57841"/>
    </ligand>
</feature>
<feature type="binding site" evidence="9">
    <location>
        <position position="97"/>
    </location>
    <ligand>
        <name>Mg(2+)</name>
        <dbReference type="ChEBI" id="CHEBI:18420"/>
    </ligand>
</feature>
<dbReference type="FunFam" id="3.20.20.70:FF:000096">
    <property type="entry name" value="Thiamine-phosphate synthase"/>
    <property type="match status" value="1"/>
</dbReference>
<comment type="catalytic activity">
    <reaction evidence="6 9 10">
        <text>4-methyl-5-(2-phosphooxyethyl)-thiazole + 4-amino-2-methyl-5-(diphosphooxymethyl)pyrimidine + H(+) = thiamine phosphate + diphosphate</text>
        <dbReference type="Rhea" id="RHEA:22328"/>
        <dbReference type="ChEBI" id="CHEBI:15378"/>
        <dbReference type="ChEBI" id="CHEBI:33019"/>
        <dbReference type="ChEBI" id="CHEBI:37575"/>
        <dbReference type="ChEBI" id="CHEBI:57841"/>
        <dbReference type="ChEBI" id="CHEBI:58296"/>
        <dbReference type="EC" id="2.5.1.3"/>
    </reaction>
</comment>
<feature type="binding site" evidence="9">
    <location>
        <position position="145"/>
    </location>
    <ligand>
        <name>4-amino-2-methyl-5-(diphosphooxymethyl)pyrimidine</name>
        <dbReference type="ChEBI" id="CHEBI:57841"/>
    </ligand>
</feature>
<reference evidence="13 14" key="2">
    <citation type="journal article" date="2015" name="BMC Genomics">
        <title>Analysis of three genomes within the thermophilic bacterial species Caldanaerobacter subterraneus with a focus on carbon monoxide dehydrogenase evolution and hydrolase diversity.</title>
        <authorList>
            <person name="Sant'Anna F.H."/>
            <person name="Lebedinsky A.V."/>
            <person name="Sokolova T.G."/>
            <person name="Robb F.T."/>
            <person name="Gonzalez J.M."/>
        </authorList>
    </citation>
    <scope>NUCLEOTIDE SEQUENCE [LARGE SCALE GENOMIC DNA]</scope>
    <source>
        <strain evidence="13 14">DSM 12653</strain>
    </source>
</reference>
<accession>B7R8X6</accession>
<feature type="binding site" evidence="9">
    <location>
        <position position="77"/>
    </location>
    <ligand>
        <name>4-amino-2-methyl-5-(diphosphooxymethyl)pyrimidine</name>
        <dbReference type="ChEBI" id="CHEBI:57841"/>
    </ligand>
</feature>
<evidence type="ECO:0000256" key="9">
    <source>
        <dbReference type="HAMAP-Rule" id="MF_00097"/>
    </source>
</evidence>
<comment type="catalytic activity">
    <reaction evidence="8 9 10">
        <text>2-[(2R,5Z)-2-carboxy-4-methylthiazol-5(2H)-ylidene]ethyl phosphate + 4-amino-2-methyl-5-(diphosphooxymethyl)pyrimidine + 2 H(+) = thiamine phosphate + CO2 + diphosphate</text>
        <dbReference type="Rhea" id="RHEA:47844"/>
        <dbReference type="ChEBI" id="CHEBI:15378"/>
        <dbReference type="ChEBI" id="CHEBI:16526"/>
        <dbReference type="ChEBI" id="CHEBI:33019"/>
        <dbReference type="ChEBI" id="CHEBI:37575"/>
        <dbReference type="ChEBI" id="CHEBI:57841"/>
        <dbReference type="ChEBI" id="CHEBI:62899"/>
        <dbReference type="EC" id="2.5.1.3"/>
    </reaction>
</comment>
<dbReference type="Gene3D" id="3.20.20.70">
    <property type="entry name" value="Aldolase class I"/>
    <property type="match status" value="1"/>
</dbReference>
<dbReference type="Proteomes" id="UP000010146">
    <property type="component" value="Unassembled WGS sequence"/>
</dbReference>
<feature type="domain" description="Thiamine phosphate synthase/TenI" evidence="12">
    <location>
        <begin position="15"/>
        <end position="196"/>
    </location>
</feature>
<protein>
    <recommendedName>
        <fullName evidence="9">Thiamine-phosphate synthase</fullName>
        <shortName evidence="9">TP synthase</shortName>
        <shortName evidence="9">TPS</shortName>
        <ecNumber evidence="9">2.5.1.3</ecNumber>
    </recommendedName>
    <alternativeName>
        <fullName evidence="9">Thiamine-phosphate pyrophosphorylase</fullName>
        <shortName evidence="9">TMP pyrophosphorylase</shortName>
        <shortName evidence="9">TMP-PPase</shortName>
    </alternativeName>
</protein>
<keyword evidence="2 9" id="KW-0808">Transferase</keyword>
<comment type="cofactor">
    <cofactor evidence="9">
        <name>Mg(2+)</name>
        <dbReference type="ChEBI" id="CHEBI:18420"/>
    </cofactor>
    <text evidence="9">Binds 1 Mg(2+) ion per subunit.</text>
</comment>
<sequence length="221" mass="23943">MNKGVKVVKRIDFTLYAITDRSFIKGMDIAEAVEIAIKNGVTVVQLREKDISSREFYEIALKVKEVTRKYNVPLIINDRVDIALAVDAEGVHVGPDDLPVGVVRRILGPDKIVGGSAYSVEEALKAEKEGADYIGAGSVFAQPVKPEAEVIGIEGVRKIKEAVNIPVVAIGGVNKTNAYEVILHSGVDGISAIAGIFDGDIEANTKDMLREIRRAFKERGK</sequence>
<comment type="catalytic activity">
    <reaction evidence="7 9 10">
        <text>2-(2-carboxy-4-methylthiazol-5-yl)ethyl phosphate + 4-amino-2-methyl-5-(diphosphooxymethyl)pyrimidine + 2 H(+) = thiamine phosphate + CO2 + diphosphate</text>
        <dbReference type="Rhea" id="RHEA:47848"/>
        <dbReference type="ChEBI" id="CHEBI:15378"/>
        <dbReference type="ChEBI" id="CHEBI:16526"/>
        <dbReference type="ChEBI" id="CHEBI:33019"/>
        <dbReference type="ChEBI" id="CHEBI:37575"/>
        <dbReference type="ChEBI" id="CHEBI:57841"/>
        <dbReference type="ChEBI" id="CHEBI:62890"/>
        <dbReference type="EC" id="2.5.1.3"/>
    </reaction>
</comment>
<dbReference type="EMBL" id="ABXP02000106">
    <property type="protein sequence ID" value="KKC29125.1"/>
    <property type="molecule type" value="Genomic_DNA"/>
</dbReference>
<dbReference type="PANTHER" id="PTHR20857:SF23">
    <property type="entry name" value="THIAMINE BIOSYNTHETIC BIFUNCTIONAL ENZYME"/>
    <property type="match status" value="1"/>
</dbReference>
<evidence type="ECO:0000313" key="13">
    <source>
        <dbReference type="EMBL" id="KKC29125.1"/>
    </source>
</evidence>
<dbReference type="UniPathway" id="UPA00060">
    <property type="reaction ID" value="UER00141"/>
</dbReference>
<gene>
    <name evidence="9" type="primary">thiE</name>
    <name evidence="13" type="ORF">CDSM653_01979</name>
</gene>
<organism evidence="13 14">
    <name type="scientific">Caldanaerobacter subterraneus subsp. pacificus DSM 12653</name>
    <dbReference type="NCBI Taxonomy" id="391606"/>
    <lineage>
        <taxon>Bacteria</taxon>
        <taxon>Bacillati</taxon>
        <taxon>Bacillota</taxon>
        <taxon>Clostridia</taxon>
        <taxon>Thermoanaerobacterales</taxon>
        <taxon>Thermoanaerobacteraceae</taxon>
        <taxon>Caldanaerobacter</taxon>
    </lineage>
</organism>
<dbReference type="InterPro" id="IPR013785">
    <property type="entry name" value="Aldolase_TIM"/>
</dbReference>
<dbReference type="GO" id="GO:0009228">
    <property type="term" value="P:thiamine biosynthetic process"/>
    <property type="evidence" value="ECO:0007669"/>
    <property type="project" value="UniProtKB-KW"/>
</dbReference>
<comment type="caution">
    <text evidence="9">Lacks conserved residue(s) required for the propagation of feature annotation.</text>
</comment>
<dbReference type="GO" id="GO:0004789">
    <property type="term" value="F:thiamine-phosphate diphosphorylase activity"/>
    <property type="evidence" value="ECO:0007669"/>
    <property type="project" value="UniProtKB-UniRule"/>
</dbReference>
<dbReference type="GO" id="GO:0000287">
    <property type="term" value="F:magnesium ion binding"/>
    <property type="evidence" value="ECO:0007669"/>
    <property type="project" value="UniProtKB-UniRule"/>
</dbReference>
<comment type="similarity">
    <text evidence="9 10">Belongs to the thiamine-phosphate synthase family.</text>
</comment>
<evidence type="ECO:0000256" key="7">
    <source>
        <dbReference type="ARBA" id="ARBA00047851"/>
    </source>
</evidence>
<evidence type="ECO:0000256" key="2">
    <source>
        <dbReference type="ARBA" id="ARBA00022679"/>
    </source>
</evidence>
<evidence type="ECO:0000313" key="14">
    <source>
        <dbReference type="Proteomes" id="UP000010146"/>
    </source>
</evidence>